<feature type="chain" id="PRO_5016057532" description="VPLPA-CTERM sorting domain-containing protein" evidence="1">
    <location>
        <begin position="20"/>
        <end position="230"/>
    </location>
</feature>
<comment type="caution">
    <text evidence="2">The sequence shown here is derived from an EMBL/GenBank/DDBJ whole genome shotgun (WGS) entry which is preliminary data.</text>
</comment>
<dbReference type="AlphaFoldDB" id="A0A2W5TTF1"/>
<evidence type="ECO:0000256" key="1">
    <source>
        <dbReference type="SAM" id="SignalP"/>
    </source>
</evidence>
<organism evidence="2 3">
    <name type="scientific">Cereibacter sphaeroides</name>
    <name type="common">Rhodobacter sphaeroides</name>
    <dbReference type="NCBI Taxonomy" id="1063"/>
    <lineage>
        <taxon>Bacteria</taxon>
        <taxon>Pseudomonadati</taxon>
        <taxon>Pseudomonadota</taxon>
        <taxon>Alphaproteobacteria</taxon>
        <taxon>Rhodobacterales</taxon>
        <taxon>Paracoccaceae</taxon>
        <taxon>Cereibacter</taxon>
    </lineage>
</organism>
<evidence type="ECO:0008006" key="4">
    <source>
        <dbReference type="Google" id="ProtNLM"/>
    </source>
</evidence>
<proteinExistence type="predicted"/>
<feature type="signal peptide" evidence="1">
    <location>
        <begin position="1"/>
        <end position="19"/>
    </location>
</feature>
<name>A0A2W5TTF1_CERSP</name>
<reference evidence="2 3" key="1">
    <citation type="submission" date="2017-08" db="EMBL/GenBank/DDBJ databases">
        <title>Infants hospitalized years apart are colonized by the same room-sourced microbial strains.</title>
        <authorList>
            <person name="Brooks B."/>
            <person name="Olm M.R."/>
            <person name="Firek B.A."/>
            <person name="Baker R."/>
            <person name="Thomas B.C."/>
            <person name="Morowitz M.J."/>
            <person name="Banfield J.F."/>
        </authorList>
    </citation>
    <scope>NUCLEOTIDE SEQUENCE [LARGE SCALE GENOMIC DNA]</scope>
    <source>
        <strain evidence="2">S2_003_000_R2_11</strain>
    </source>
</reference>
<keyword evidence="1" id="KW-0732">Signal</keyword>
<sequence>MRFAGLVLTAALAATAVEAKTITLLDGEGVTVFDYDFVSDTVSLVEDGFSYGNSGSYSGSEIDLHDDFGGLRTTTLQRVDGKAFSVKSLQVDLYSRIYSASTDAAEAPFFDYATPLDLLQATVTFLGEGGSLGSYDLYSVKKPSLWLSGLSNVTQVIFSYFVPKSYATYFEGEGASPGEEFCNEWCGDLIVSELVVDAPGLASVPLPASGLLLAGALAAGAAGLRRRRSD</sequence>
<evidence type="ECO:0000313" key="2">
    <source>
        <dbReference type="EMBL" id="PZQ99237.1"/>
    </source>
</evidence>
<dbReference type="EMBL" id="QFQS01000001">
    <property type="protein sequence ID" value="PZQ99237.1"/>
    <property type="molecule type" value="Genomic_DNA"/>
</dbReference>
<accession>A0A2W5TTF1</accession>
<protein>
    <recommendedName>
        <fullName evidence="4">VPLPA-CTERM sorting domain-containing protein</fullName>
    </recommendedName>
</protein>
<evidence type="ECO:0000313" key="3">
    <source>
        <dbReference type="Proteomes" id="UP000248975"/>
    </source>
</evidence>
<gene>
    <name evidence="2" type="ORF">DI533_00585</name>
</gene>
<dbReference type="Proteomes" id="UP000248975">
    <property type="component" value="Unassembled WGS sequence"/>
</dbReference>